<feature type="domain" description="Izumo protein immunoglobulin" evidence="6">
    <location>
        <begin position="167"/>
        <end position="252"/>
    </location>
</feature>
<keyword evidence="4" id="KW-0472">Membrane</keyword>
<dbReference type="CTD" id="284359"/>
<evidence type="ECO:0000256" key="4">
    <source>
        <dbReference type="SAM" id="Phobius"/>
    </source>
</evidence>
<dbReference type="InterPro" id="IPR032699">
    <property type="entry name" value="Izumo-Ig"/>
</dbReference>
<dbReference type="GO" id="GO:0035036">
    <property type="term" value="P:sperm-egg recognition"/>
    <property type="evidence" value="ECO:0007669"/>
    <property type="project" value="InterPro"/>
</dbReference>
<keyword evidence="2 5" id="KW-0732">Signal</keyword>
<dbReference type="KEGG" id="emc:129339534"/>
<dbReference type="Proteomes" id="UP001190640">
    <property type="component" value="Chromosome 12"/>
</dbReference>
<feature type="region of interest" description="Disordered" evidence="3">
    <location>
        <begin position="316"/>
        <end position="342"/>
    </location>
</feature>
<dbReference type="GO" id="GO:0002080">
    <property type="term" value="C:acrosomal membrane"/>
    <property type="evidence" value="ECO:0007669"/>
    <property type="project" value="TreeGrafter"/>
</dbReference>
<dbReference type="GO" id="GO:0005102">
    <property type="term" value="F:signaling receptor binding"/>
    <property type="evidence" value="ECO:0007669"/>
    <property type="project" value="InterPro"/>
</dbReference>
<dbReference type="GO" id="GO:0007342">
    <property type="term" value="P:fusion of sperm to egg plasma membrane involved in single fertilization"/>
    <property type="evidence" value="ECO:0007669"/>
    <property type="project" value="InterPro"/>
</dbReference>
<keyword evidence="7" id="KW-1185">Reference proteome</keyword>
<keyword evidence="4" id="KW-1133">Transmembrane helix</keyword>
<evidence type="ECO:0000256" key="5">
    <source>
        <dbReference type="SAM" id="SignalP"/>
    </source>
</evidence>
<protein>
    <submittedName>
        <fullName evidence="8">Izumo sperm-egg fusion protein 1</fullName>
    </submittedName>
</protein>
<dbReference type="GO" id="GO:0086080">
    <property type="term" value="F:protein binding involved in heterotypic cell-cell adhesion"/>
    <property type="evidence" value="ECO:0007669"/>
    <property type="project" value="TreeGrafter"/>
</dbReference>
<name>A0AA97K7P5_EUBMA</name>
<dbReference type="InterPro" id="IPR029389">
    <property type="entry name" value="IZUMO"/>
</dbReference>
<dbReference type="SUPFAM" id="SSF48726">
    <property type="entry name" value="Immunoglobulin"/>
    <property type="match status" value="1"/>
</dbReference>
<feature type="transmembrane region" description="Helical" evidence="4">
    <location>
        <begin position="286"/>
        <end position="310"/>
    </location>
</feature>
<evidence type="ECO:0000259" key="6">
    <source>
        <dbReference type="Pfam" id="PF16706"/>
    </source>
</evidence>
<feature type="chain" id="PRO_5041639552" evidence="5">
    <location>
        <begin position="18"/>
        <end position="342"/>
    </location>
</feature>
<dbReference type="Pfam" id="PF16706">
    <property type="entry name" value="Izumo-Ig"/>
    <property type="match status" value="1"/>
</dbReference>
<dbReference type="RefSeq" id="XP_054850091.1">
    <property type="nucleotide sequence ID" value="XM_054994116.1"/>
</dbReference>
<dbReference type="Pfam" id="PF15005">
    <property type="entry name" value="IZUMO"/>
    <property type="match status" value="1"/>
</dbReference>
<accession>A0AA97K7P5</accession>
<gene>
    <name evidence="8" type="primary">IZUMO1</name>
</gene>
<feature type="signal peptide" evidence="5">
    <location>
        <begin position="1"/>
        <end position="17"/>
    </location>
</feature>
<feature type="compositionally biased region" description="Acidic residues" evidence="3">
    <location>
        <begin position="320"/>
        <end position="342"/>
    </location>
</feature>
<dbReference type="PANTHER" id="PTHR35540:SF1">
    <property type="entry name" value="IZUMO SPERM-EGG FUSION PROTEIN 1"/>
    <property type="match status" value="1"/>
</dbReference>
<evidence type="ECO:0000256" key="1">
    <source>
        <dbReference type="ARBA" id="ARBA00009633"/>
    </source>
</evidence>
<dbReference type="InterPro" id="IPR032700">
    <property type="entry name" value="IZUMO1"/>
</dbReference>
<evidence type="ECO:0000313" key="7">
    <source>
        <dbReference type="Proteomes" id="UP001190640"/>
    </source>
</evidence>
<comment type="similarity">
    <text evidence="1">Belongs to the Izumo family.</text>
</comment>
<dbReference type="GeneID" id="129339534"/>
<reference evidence="8" key="1">
    <citation type="submission" date="2025-08" db="UniProtKB">
        <authorList>
            <consortium name="RefSeq"/>
        </authorList>
    </citation>
    <scope>IDENTIFICATION</scope>
    <source>
        <tissue evidence="8">Blood</tissue>
    </source>
</reference>
<evidence type="ECO:0000313" key="8">
    <source>
        <dbReference type="RefSeq" id="XP_054850091.1"/>
    </source>
</evidence>
<evidence type="ECO:0000256" key="2">
    <source>
        <dbReference type="ARBA" id="ARBA00022729"/>
    </source>
</evidence>
<dbReference type="InterPro" id="IPR013783">
    <property type="entry name" value="Ig-like_fold"/>
</dbReference>
<sequence length="342" mass="39455">MSWWLSFWLIAMIISESQECLKCSPEAMQVLNELKGPYLDSKLRGEPELRTKLQQLLETNVEGLSWHQPQEGKYMGNIDEITLQQLASHFKRSMNRIMENQFDDGQLFNEITWSLQNLHVTFEKLLTGFQKVFCSNECGYMRYLFISCYTCKTNTYSCTKKFHCGERKIKVETDDDLILDCALRWHKYSYGVKTYAFYRVVDGKEQKMTTTMDSFLVKKEANANDTGRYRCKMFGSSGYSSSQLDFQVTVVPSVGKTTWFPRPQSTLEVPLTMGVSSRAPPPQPDWTVWIVIGTTGGLLFIIVAAFVFYYRHQNEKEAGESSDDDDDDDDDEEDNDESESSE</sequence>
<dbReference type="AlphaFoldDB" id="A0AA97K7P5"/>
<keyword evidence="4" id="KW-0812">Transmembrane</keyword>
<proteinExistence type="inferred from homology"/>
<evidence type="ECO:0000256" key="3">
    <source>
        <dbReference type="SAM" id="MobiDB-lite"/>
    </source>
</evidence>
<dbReference type="Gene3D" id="2.60.40.10">
    <property type="entry name" value="Immunoglobulins"/>
    <property type="match status" value="1"/>
</dbReference>
<organism evidence="7 8">
    <name type="scientific">Eublepharis macularius</name>
    <name type="common">Leopard gecko</name>
    <name type="synonym">Cyrtodactylus macularius</name>
    <dbReference type="NCBI Taxonomy" id="481883"/>
    <lineage>
        <taxon>Eukaryota</taxon>
        <taxon>Metazoa</taxon>
        <taxon>Chordata</taxon>
        <taxon>Craniata</taxon>
        <taxon>Vertebrata</taxon>
        <taxon>Euteleostomi</taxon>
        <taxon>Lepidosauria</taxon>
        <taxon>Squamata</taxon>
        <taxon>Bifurcata</taxon>
        <taxon>Gekkota</taxon>
        <taxon>Eublepharidae</taxon>
        <taxon>Eublepharinae</taxon>
        <taxon>Eublepharis</taxon>
    </lineage>
</organism>
<dbReference type="PANTHER" id="PTHR35540">
    <property type="entry name" value="IZUMO SPERM-EGG FUSION PROTEIN 1"/>
    <property type="match status" value="1"/>
</dbReference>
<dbReference type="InterPro" id="IPR036179">
    <property type="entry name" value="Ig-like_dom_sf"/>
</dbReference>
<dbReference type="GO" id="GO:0005886">
    <property type="term" value="C:plasma membrane"/>
    <property type="evidence" value="ECO:0007669"/>
    <property type="project" value="TreeGrafter"/>
</dbReference>